<feature type="active site" description="O-(5'-phospho-DNA)-serine intermediate" evidence="4 5">
    <location>
        <position position="13"/>
    </location>
</feature>
<dbReference type="PANTHER" id="PTHR30461:SF2">
    <property type="entry name" value="SERINE RECOMBINASE PINE-RELATED"/>
    <property type="match status" value="1"/>
</dbReference>
<dbReference type="Gene3D" id="3.40.50.1390">
    <property type="entry name" value="Resolvase, N-terminal catalytic domain"/>
    <property type="match status" value="1"/>
</dbReference>
<dbReference type="PROSITE" id="PS51736">
    <property type="entry name" value="RECOMBINASES_3"/>
    <property type="match status" value="1"/>
</dbReference>
<evidence type="ECO:0000313" key="8">
    <source>
        <dbReference type="Proteomes" id="UP000322159"/>
    </source>
</evidence>
<sequence>MSAKHCLIYVRVSTEEQAASGLGVEAQTAQAVAECERRGWTYEVLADLGASGKHVNPNLRRALDMLDAHQADALMVAKLDRLARSVRHAAAIIDDATRTGWALVVLDNALDLTTPGGRAMAQMLATFAEYEREMISSRTKEALAARKARGLHNGRKSAIPAGVLRRIVLDRDAGRSFDSIARTLTADGVLTPTGLDTWHESTVRRAYASAARTPQEA</sequence>
<dbReference type="CDD" id="cd00338">
    <property type="entry name" value="Ser_Recombinase"/>
    <property type="match status" value="1"/>
</dbReference>
<evidence type="ECO:0000256" key="1">
    <source>
        <dbReference type="ARBA" id="ARBA00022908"/>
    </source>
</evidence>
<dbReference type="Proteomes" id="UP000322159">
    <property type="component" value="Chromosome"/>
</dbReference>
<evidence type="ECO:0000256" key="5">
    <source>
        <dbReference type="PROSITE-ProRule" id="PRU10137"/>
    </source>
</evidence>
<keyword evidence="8" id="KW-1185">Reference proteome</keyword>
<evidence type="ECO:0000256" key="4">
    <source>
        <dbReference type="PIRSR" id="PIRSR606118-50"/>
    </source>
</evidence>
<dbReference type="SUPFAM" id="SSF53041">
    <property type="entry name" value="Resolvase-like"/>
    <property type="match status" value="1"/>
</dbReference>
<dbReference type="AlphaFoldDB" id="A0A5C1Y460"/>
<evidence type="ECO:0000259" key="6">
    <source>
        <dbReference type="PROSITE" id="PS51736"/>
    </source>
</evidence>
<dbReference type="PROSITE" id="PS00397">
    <property type="entry name" value="RECOMBINASES_1"/>
    <property type="match status" value="1"/>
</dbReference>
<evidence type="ECO:0000313" key="7">
    <source>
        <dbReference type="EMBL" id="QEO08803.1"/>
    </source>
</evidence>
<dbReference type="SMART" id="SM00857">
    <property type="entry name" value="Resolvase"/>
    <property type="match status" value="1"/>
</dbReference>
<dbReference type="KEGG" id="lyk:FLP23_01475"/>
<dbReference type="GO" id="GO:0015074">
    <property type="term" value="P:DNA integration"/>
    <property type="evidence" value="ECO:0007669"/>
    <property type="project" value="UniProtKB-KW"/>
</dbReference>
<reference evidence="7 8" key="1">
    <citation type="submission" date="2019-09" db="EMBL/GenBank/DDBJ databases">
        <title>Genome sequencing of strain KACC 19322.</title>
        <authorList>
            <person name="Heo J."/>
            <person name="Kim S.-J."/>
            <person name="Kim J.-S."/>
            <person name="Hong S.-B."/>
            <person name="Kwon S.-W."/>
        </authorList>
    </citation>
    <scope>NUCLEOTIDE SEQUENCE [LARGE SCALE GENOMIC DNA]</scope>
    <source>
        <strain evidence="7 8">KACC 19322</strain>
    </source>
</reference>
<protein>
    <submittedName>
        <fullName evidence="7">Recombinase RecB</fullName>
    </submittedName>
</protein>
<dbReference type="Pfam" id="PF00239">
    <property type="entry name" value="Resolvase"/>
    <property type="match status" value="1"/>
</dbReference>
<evidence type="ECO:0000256" key="3">
    <source>
        <dbReference type="ARBA" id="ARBA00023172"/>
    </source>
</evidence>
<dbReference type="InterPro" id="IPR036162">
    <property type="entry name" value="Resolvase-like_N_sf"/>
</dbReference>
<feature type="domain" description="Resolvase/invertase-type recombinase catalytic" evidence="6">
    <location>
        <begin position="5"/>
        <end position="150"/>
    </location>
</feature>
<organism evidence="7 8">
    <name type="scientific">Protaetiibacter larvae</name>
    <dbReference type="NCBI Taxonomy" id="2592654"/>
    <lineage>
        <taxon>Bacteria</taxon>
        <taxon>Bacillati</taxon>
        <taxon>Actinomycetota</taxon>
        <taxon>Actinomycetes</taxon>
        <taxon>Micrococcales</taxon>
        <taxon>Microbacteriaceae</taxon>
        <taxon>Protaetiibacter</taxon>
    </lineage>
</organism>
<dbReference type="InterPro" id="IPR050639">
    <property type="entry name" value="SSR_resolvase"/>
</dbReference>
<keyword evidence="2" id="KW-0238">DNA-binding</keyword>
<accession>A0A5C1Y460</accession>
<dbReference type="InterPro" id="IPR006118">
    <property type="entry name" value="Recombinase_CS"/>
</dbReference>
<dbReference type="GO" id="GO:0003677">
    <property type="term" value="F:DNA binding"/>
    <property type="evidence" value="ECO:0007669"/>
    <property type="project" value="UniProtKB-KW"/>
</dbReference>
<dbReference type="InterPro" id="IPR011109">
    <property type="entry name" value="DNA_bind_recombinase_dom"/>
</dbReference>
<dbReference type="GO" id="GO:0000150">
    <property type="term" value="F:DNA strand exchange activity"/>
    <property type="evidence" value="ECO:0007669"/>
    <property type="project" value="InterPro"/>
</dbReference>
<keyword evidence="3" id="KW-0233">DNA recombination</keyword>
<dbReference type="RefSeq" id="WP_149324236.1">
    <property type="nucleotide sequence ID" value="NZ_CP043504.1"/>
</dbReference>
<proteinExistence type="predicted"/>
<gene>
    <name evidence="7" type="ORF">FLP23_01475</name>
</gene>
<dbReference type="OrthoDB" id="128993at2"/>
<keyword evidence="1" id="KW-0229">DNA integration</keyword>
<dbReference type="InterPro" id="IPR006119">
    <property type="entry name" value="Resolv_N"/>
</dbReference>
<evidence type="ECO:0000256" key="2">
    <source>
        <dbReference type="ARBA" id="ARBA00023125"/>
    </source>
</evidence>
<dbReference type="Pfam" id="PF07508">
    <property type="entry name" value="Recombinase"/>
    <property type="match status" value="1"/>
</dbReference>
<dbReference type="EMBL" id="CP043504">
    <property type="protein sequence ID" value="QEO08803.1"/>
    <property type="molecule type" value="Genomic_DNA"/>
</dbReference>
<name>A0A5C1Y460_9MICO</name>
<dbReference type="PANTHER" id="PTHR30461">
    <property type="entry name" value="DNA-INVERTASE FROM LAMBDOID PROPHAGE"/>
    <property type="match status" value="1"/>
</dbReference>